<sequence length="249" mass="27613">MAAQPSTRRRRYLPFSATPEPDTPQDFRIKGVVFDMDGTLVTPMTEFLAEMRDAVGVPPGQDILSYVHDLEEPDRSLAEGILVEIEQQALQEMKIQPGLPQLLKFLTDNQIPKAILTRNNVDSVNHMLENLFPDHQAGHPHHFAFDPILTRSFRPVKPDPAPLFHIAQQWNVQPHELMMVGDHGDDLNCGNNAGAVSVLLRDSVNERFVGIADHCVTSLDAIGDLLRDGFVLDPKQPPATKPTTGVAHS</sequence>
<organism evidence="2 3">
    <name type="scientific">Tieghemiomyces parasiticus</name>
    <dbReference type="NCBI Taxonomy" id="78921"/>
    <lineage>
        <taxon>Eukaryota</taxon>
        <taxon>Fungi</taxon>
        <taxon>Fungi incertae sedis</taxon>
        <taxon>Zoopagomycota</taxon>
        <taxon>Kickxellomycotina</taxon>
        <taxon>Dimargaritomycetes</taxon>
        <taxon>Dimargaritales</taxon>
        <taxon>Dimargaritaceae</taxon>
        <taxon>Tieghemiomyces</taxon>
    </lineage>
</organism>
<dbReference type="InterPro" id="IPR036412">
    <property type="entry name" value="HAD-like_sf"/>
</dbReference>
<dbReference type="PANTHER" id="PTHR43885:SF1">
    <property type="entry name" value="SUPERFAMILY HYDROLASE, PUTATIVE (AFU_ORTHOLOGUE AFUA_4G13290)-RELATED"/>
    <property type="match status" value="1"/>
</dbReference>
<dbReference type="Gene3D" id="1.10.260.80">
    <property type="match status" value="1"/>
</dbReference>
<dbReference type="OrthoDB" id="426235at2759"/>
<evidence type="ECO:0000313" key="3">
    <source>
        <dbReference type="Proteomes" id="UP001150569"/>
    </source>
</evidence>
<keyword evidence="3" id="KW-1185">Reference proteome</keyword>
<reference evidence="2" key="1">
    <citation type="submission" date="2022-07" db="EMBL/GenBank/DDBJ databases">
        <title>Phylogenomic reconstructions and comparative analyses of Kickxellomycotina fungi.</title>
        <authorList>
            <person name="Reynolds N.K."/>
            <person name="Stajich J.E."/>
            <person name="Barry K."/>
            <person name="Grigoriev I.V."/>
            <person name="Crous P."/>
            <person name="Smith M.E."/>
        </authorList>
    </citation>
    <scope>NUCLEOTIDE SEQUENCE</scope>
    <source>
        <strain evidence="2">RSA 861</strain>
    </source>
</reference>
<accession>A0A9W8A4C3</accession>
<dbReference type="Pfam" id="PF00702">
    <property type="entry name" value="Hydrolase"/>
    <property type="match status" value="1"/>
</dbReference>
<dbReference type="InterPro" id="IPR006439">
    <property type="entry name" value="HAD-SF_hydro_IA"/>
</dbReference>
<dbReference type="GO" id="GO:0016791">
    <property type="term" value="F:phosphatase activity"/>
    <property type="evidence" value="ECO:0007669"/>
    <property type="project" value="UniProtKB-ARBA"/>
</dbReference>
<dbReference type="Proteomes" id="UP001150569">
    <property type="component" value="Unassembled WGS sequence"/>
</dbReference>
<dbReference type="Gene3D" id="3.40.50.1000">
    <property type="entry name" value="HAD superfamily/HAD-like"/>
    <property type="match status" value="1"/>
</dbReference>
<evidence type="ECO:0000256" key="1">
    <source>
        <dbReference type="SAM" id="MobiDB-lite"/>
    </source>
</evidence>
<gene>
    <name evidence="2" type="ORF">IWQ60_006435</name>
</gene>
<evidence type="ECO:0000313" key="2">
    <source>
        <dbReference type="EMBL" id="KAJ1922569.1"/>
    </source>
</evidence>
<dbReference type="InterPro" id="IPR023214">
    <property type="entry name" value="HAD_sf"/>
</dbReference>
<dbReference type="SFLD" id="SFLDG01129">
    <property type="entry name" value="C1.5:_HAD__Beta-PGM__Phosphata"/>
    <property type="match status" value="1"/>
</dbReference>
<dbReference type="SUPFAM" id="SSF56784">
    <property type="entry name" value="HAD-like"/>
    <property type="match status" value="1"/>
</dbReference>
<dbReference type="SFLD" id="SFLDS00003">
    <property type="entry name" value="Haloacid_Dehalogenase"/>
    <property type="match status" value="1"/>
</dbReference>
<protein>
    <submittedName>
        <fullName evidence="2">Uncharacterized protein</fullName>
    </submittedName>
</protein>
<proteinExistence type="predicted"/>
<dbReference type="NCBIfam" id="TIGR01549">
    <property type="entry name" value="HAD-SF-IA-v1"/>
    <property type="match status" value="1"/>
</dbReference>
<dbReference type="AlphaFoldDB" id="A0A9W8A4C3"/>
<feature type="region of interest" description="Disordered" evidence="1">
    <location>
        <begin position="1"/>
        <end position="24"/>
    </location>
</feature>
<comment type="caution">
    <text evidence="2">The sequence shown here is derived from an EMBL/GenBank/DDBJ whole genome shotgun (WGS) entry which is preliminary data.</text>
</comment>
<dbReference type="EMBL" id="JANBPT010000387">
    <property type="protein sequence ID" value="KAJ1922569.1"/>
    <property type="molecule type" value="Genomic_DNA"/>
</dbReference>
<dbReference type="PANTHER" id="PTHR43885">
    <property type="entry name" value="HALOACID DEHALOGENASE-LIKE HYDROLASE"/>
    <property type="match status" value="1"/>
</dbReference>
<name>A0A9W8A4C3_9FUNG</name>